<dbReference type="PROSITE" id="PS50878">
    <property type="entry name" value="RT_POL"/>
    <property type="match status" value="1"/>
</dbReference>
<evidence type="ECO:0000256" key="2">
    <source>
        <dbReference type="SAM" id="MobiDB-lite"/>
    </source>
</evidence>
<feature type="domain" description="Reverse transcriptase" evidence="3">
    <location>
        <begin position="1152"/>
        <end position="1430"/>
    </location>
</feature>
<dbReference type="Pfam" id="PF00078">
    <property type="entry name" value="RVT_1"/>
    <property type="match status" value="1"/>
</dbReference>
<dbReference type="GO" id="GO:0003676">
    <property type="term" value="F:nucleic acid binding"/>
    <property type="evidence" value="ECO:0007669"/>
    <property type="project" value="InterPro"/>
</dbReference>
<name>A0AAQ3UA22_PASNO</name>
<dbReference type="GO" id="GO:0008270">
    <property type="term" value="F:zinc ion binding"/>
    <property type="evidence" value="ECO:0007669"/>
    <property type="project" value="InterPro"/>
</dbReference>
<gene>
    <name evidence="4" type="ORF">U9M48_034567</name>
</gene>
<feature type="compositionally biased region" description="Basic and acidic residues" evidence="2">
    <location>
        <begin position="110"/>
        <end position="126"/>
    </location>
</feature>
<keyword evidence="5" id="KW-1185">Reference proteome</keyword>
<feature type="region of interest" description="Disordered" evidence="2">
    <location>
        <begin position="596"/>
        <end position="707"/>
    </location>
</feature>
<dbReference type="InterPro" id="IPR036691">
    <property type="entry name" value="Endo/exonu/phosph_ase_sf"/>
</dbReference>
<proteinExistence type="predicted"/>
<dbReference type="PANTHER" id="PTHR33170:SF41">
    <property type="entry name" value="CCHC-TYPE DOMAIN-CONTAINING PROTEIN"/>
    <property type="match status" value="1"/>
</dbReference>
<dbReference type="SUPFAM" id="SSF56672">
    <property type="entry name" value="DNA/RNA polymerases"/>
    <property type="match status" value="1"/>
</dbReference>
<dbReference type="InterPro" id="IPR043502">
    <property type="entry name" value="DNA/RNA_pol_sf"/>
</dbReference>
<feature type="region of interest" description="Disordered" evidence="2">
    <location>
        <begin position="264"/>
        <end position="324"/>
    </location>
</feature>
<feature type="coiled-coil region" evidence="1">
    <location>
        <begin position="940"/>
        <end position="982"/>
    </location>
</feature>
<organism evidence="4 5">
    <name type="scientific">Paspalum notatum var. saurae</name>
    <dbReference type="NCBI Taxonomy" id="547442"/>
    <lineage>
        <taxon>Eukaryota</taxon>
        <taxon>Viridiplantae</taxon>
        <taxon>Streptophyta</taxon>
        <taxon>Embryophyta</taxon>
        <taxon>Tracheophyta</taxon>
        <taxon>Spermatophyta</taxon>
        <taxon>Magnoliopsida</taxon>
        <taxon>Liliopsida</taxon>
        <taxon>Poales</taxon>
        <taxon>Poaceae</taxon>
        <taxon>PACMAD clade</taxon>
        <taxon>Panicoideae</taxon>
        <taxon>Andropogonodae</taxon>
        <taxon>Paspaleae</taxon>
        <taxon>Paspalinae</taxon>
        <taxon>Paspalum</taxon>
    </lineage>
</organism>
<protein>
    <recommendedName>
        <fullName evidence="3">Reverse transcriptase domain-containing protein</fullName>
    </recommendedName>
</protein>
<reference evidence="4 5" key="1">
    <citation type="submission" date="2024-02" db="EMBL/GenBank/DDBJ databases">
        <title>High-quality chromosome-scale genome assembly of Pensacola bahiagrass (Paspalum notatum Flugge var. saurae).</title>
        <authorList>
            <person name="Vega J.M."/>
            <person name="Podio M."/>
            <person name="Orjuela J."/>
            <person name="Siena L.A."/>
            <person name="Pessino S.C."/>
            <person name="Combes M.C."/>
            <person name="Mariac C."/>
            <person name="Albertini E."/>
            <person name="Pupilli F."/>
            <person name="Ortiz J.P.A."/>
            <person name="Leblanc O."/>
        </authorList>
    </citation>
    <scope>NUCLEOTIDE SEQUENCE [LARGE SCALE GENOMIC DNA]</scope>
    <source>
        <strain evidence="4">R1</strain>
        <tissue evidence="4">Leaf</tissue>
    </source>
</reference>
<sequence>MALGFSMQEMMRAEQELQLRNSEVSSPGCDGLADKIISAMVRKRIHGGSGIRTVSSSGTSAPTIPYSPVRQIQLAPLVGSSRETRSEKSGEGAPPAWRMEDQDEVLNFEPEPRTEPKGRPGRRDCRSSATYVATSTSVTYAAITQNQDQSRIWLGPGREIWPTTGLQVLFGRTSLRPTPNARLTPIAKLPRALDSKFPSAAAGKTIGARSFAQVVREGLPMASRGGRGGFNPGFRPSFNQGTGGRFQQPGSGSNLWGGGRMAGGRGRFQQRRGGFGRGRGSAGRGSFVATGQTLAAPGGAAHSRPPAPLQRSGAVEHNTTGGPGMNTDSNFASEENMEIDTNLDQNVEHVAVVESQDKTKHKPYCYRCLTKGHTVANCRANILCDECGSEDHVTKACSPYKNLKFTTIPCGYAVDGLGFYNIPYAGQPTGDKTSTLAEITILDGTMSAANVETELKRLVPGDWDWKVVEEGGAFTATFPSKNELKRLVEWGPVVAKCAKATLTVEEKEEGNYFRFEIPKVWVQFRGLPDDMLGNFNIQWAVGSALGVSRKVDLKFTREHKIARIKVGCLNPDLIPEFLSMLIGEHVYDLQFRAEKNMDPENPVPINMDLDPPRENGNDSPQNNHELPDNEFNNGRDVVDSGPKLVGKGNSASHGKKCAQEPTAKDQQGQAADNNQFVSSHISKDKVGKPVTPLRSSKKTASVADQNSLERASKLKAKINLDGSPNEGKDFLWHCKSPEGRSGGMLVGVNLVTLDIGSIEEGDFFVKFKVRCKKQDFISNLVLFYGPAQEDHKQRFLTELAHLLSKETVPTVIGGDFNICEVPRKRVRALLIIVIDAYNLRELELSGRQFTWTNNLMNQTFEKLEWVLVTTEWESKYPKASVQALTREFSDHTPLFLNSGDGDSISPQNDFKFELGWLLHEGFFDMVKDIWISTDIGDNPMDRWQAKIRRLRQHLRGWAKNIRGAYKKEKKLLLDKLDELDKKSEHTHLDQNELNLKHALHEKVSHLLRKEEIKWFQRAKVKNLLEGDANTKYFHLVANGKHRKTRIYRLEQDEGVITADLEIRKYITKYYKTLFGHSEFSDAVLDENRIDDIPQVSPQENDLITAPFTSEEVREAIFQMEHNKAPGPDGFPPEFYQVFWNIIKPDLEALFAEFHKGTLALNRLNFGNIILIPKVGDANKIQQYRSICLLNVSFKIFTKVATNRIVTVAHKIIRPSQTAFLPGRNIMEGAVVLHETLHELHRKNLNGVIFKIDFEKAYDKVRWDFLQQTLRMKGFSTTWCDWIKSFVQGGNVAINVNGQNDAYFQTRKGLRQGDPLSPILFNIVADMLAIIINRAKMEGKVNGVIPHLVDDGLSILQYADDTVIFLDHDLEGARNMKALLCMFEKLSGLKINFHKSEIFCFGQAKECENDYSELFGCRSGSFPFRYLGLPMHYRKLGNSDWKHIEERFEQRLSGWKGKLLSVGGRLVLINLVLSSLPMFMLSFFAIPKGVLKKLEYFRSRFFWQNDQHKKKYHLIKWDQIRQPKEQGGLGIIDLEVQNKCLLSKWLFKLANEDGMWQRLIRNKYLKSKPLGCGLKKPGVSHFWAGIMEVKQDFLNLGSFNIGDGTQVRFWEGIWCGNQPLKLSYPALFSIVRKKEATVAEVMSTRPLNISFRRGLHGERLLVWYELVSRVMSLELREGRDVFRWGLNKTGLFSVRSMYKHLINNGLKVSQEIWRTKIPLKTKIFMWYIKRGVLLTKDNLARRNWYGHQGCCFCSYNESIQHLFFDCRLAKFIWRIVFMTLGLPPPCNKAHLFNLWSCQAGRNYKPLLLAGAAALIWAIWLQRNDCVFDRKQPKSLLQVLFRGTFWLRQWAKLQRHEEQVRLTCAAQNLEEAGLRVFTSFGWSAPARISYV</sequence>
<evidence type="ECO:0000259" key="3">
    <source>
        <dbReference type="PROSITE" id="PS50878"/>
    </source>
</evidence>
<evidence type="ECO:0000256" key="1">
    <source>
        <dbReference type="SAM" id="Coils"/>
    </source>
</evidence>
<feature type="compositionally biased region" description="Gly residues" evidence="2">
    <location>
        <begin position="273"/>
        <end position="283"/>
    </location>
</feature>
<dbReference type="CDD" id="cd01650">
    <property type="entry name" value="RT_nLTR_like"/>
    <property type="match status" value="1"/>
</dbReference>
<dbReference type="EMBL" id="CP144752">
    <property type="protein sequence ID" value="WVZ88005.1"/>
    <property type="molecule type" value="Genomic_DNA"/>
</dbReference>
<dbReference type="InterPro" id="IPR000477">
    <property type="entry name" value="RT_dom"/>
</dbReference>
<accession>A0AAQ3UA22</accession>
<keyword evidence="1" id="KW-0175">Coiled coil</keyword>
<dbReference type="SUPFAM" id="SSF57756">
    <property type="entry name" value="Retrovirus zinc finger-like domains"/>
    <property type="match status" value="1"/>
</dbReference>
<feature type="compositionally biased region" description="Polar residues" evidence="2">
    <location>
        <begin position="664"/>
        <end position="680"/>
    </location>
</feature>
<dbReference type="Pfam" id="PF13966">
    <property type="entry name" value="zf-RVT"/>
    <property type="match status" value="1"/>
</dbReference>
<dbReference type="PANTHER" id="PTHR33170">
    <property type="entry name" value="DUF4283 DOMAIN-CONTAINING PROTEIN-RELATED"/>
    <property type="match status" value="1"/>
</dbReference>
<evidence type="ECO:0000313" key="4">
    <source>
        <dbReference type="EMBL" id="WVZ88005.1"/>
    </source>
</evidence>
<feature type="region of interest" description="Disordered" evidence="2">
    <location>
        <begin position="77"/>
        <end position="127"/>
    </location>
</feature>
<dbReference type="Gene3D" id="3.60.10.10">
    <property type="entry name" value="Endonuclease/exonuclease/phosphatase"/>
    <property type="match status" value="1"/>
</dbReference>
<dbReference type="SUPFAM" id="SSF56219">
    <property type="entry name" value="DNase I-like"/>
    <property type="match status" value="1"/>
</dbReference>
<evidence type="ECO:0000313" key="5">
    <source>
        <dbReference type="Proteomes" id="UP001341281"/>
    </source>
</evidence>
<feature type="compositionally biased region" description="Polar residues" evidence="2">
    <location>
        <begin position="698"/>
        <end position="707"/>
    </location>
</feature>
<dbReference type="InterPro" id="IPR026960">
    <property type="entry name" value="RVT-Znf"/>
</dbReference>
<dbReference type="Gene3D" id="4.10.60.10">
    <property type="entry name" value="Zinc finger, CCHC-type"/>
    <property type="match status" value="1"/>
</dbReference>
<dbReference type="InterPro" id="IPR036875">
    <property type="entry name" value="Znf_CCHC_sf"/>
</dbReference>
<dbReference type="Proteomes" id="UP001341281">
    <property type="component" value="Chromosome 08"/>
</dbReference>